<dbReference type="HOGENOM" id="CLU_074059_1_0_7"/>
<accession>Q2IDZ3</accession>
<gene>
    <name evidence="3" type="ordered locus">Adeh_3034</name>
</gene>
<evidence type="ECO:0000256" key="1">
    <source>
        <dbReference type="SAM" id="MobiDB-lite"/>
    </source>
</evidence>
<dbReference type="AlphaFoldDB" id="Q2IDZ3"/>
<organism evidence="3 4">
    <name type="scientific">Anaeromyxobacter dehalogenans (strain 2CP-C)</name>
    <dbReference type="NCBI Taxonomy" id="290397"/>
    <lineage>
        <taxon>Bacteria</taxon>
        <taxon>Pseudomonadati</taxon>
        <taxon>Myxococcota</taxon>
        <taxon>Myxococcia</taxon>
        <taxon>Myxococcales</taxon>
        <taxon>Cystobacterineae</taxon>
        <taxon>Anaeromyxobacteraceae</taxon>
        <taxon>Anaeromyxobacter</taxon>
    </lineage>
</organism>
<dbReference type="Pfam" id="PF10816">
    <property type="entry name" value="DUF2760"/>
    <property type="match status" value="1"/>
</dbReference>
<dbReference type="STRING" id="290397.Adeh_3034"/>
<feature type="compositionally biased region" description="Pro residues" evidence="1">
    <location>
        <begin position="1"/>
        <end position="16"/>
    </location>
</feature>
<feature type="domain" description="DUF2760" evidence="2">
    <location>
        <begin position="79"/>
        <end position="199"/>
    </location>
</feature>
<feature type="compositionally biased region" description="Low complexity" evidence="1">
    <location>
        <begin position="17"/>
        <end position="34"/>
    </location>
</feature>
<proteinExistence type="predicted"/>
<evidence type="ECO:0000313" key="4">
    <source>
        <dbReference type="Proteomes" id="UP000001935"/>
    </source>
</evidence>
<dbReference type="InterPro" id="IPR021212">
    <property type="entry name" value="DUF2760"/>
</dbReference>
<dbReference type="Proteomes" id="UP000001935">
    <property type="component" value="Chromosome"/>
</dbReference>
<sequence>MPTPPERAPAPPPAAAAPPSTRTPAAEPAKAGPTGPIPPAAAPTPAPAKPAAAERPAPEKPAPAAVRAPEPPRADPRAPALQLLAALQREGRLVDFLEEDLTGFPDASIGAAARTVHAGCKRAIEAMFQLEPVFREAEGARVTVAPGFDAGAIRLSGNVVGQPPFQGALRHHGWRAREVKLPPPPDGKDLTVVAPAEVEL</sequence>
<feature type="compositionally biased region" description="Pro residues" evidence="1">
    <location>
        <begin position="35"/>
        <end position="48"/>
    </location>
</feature>
<dbReference type="EMBL" id="CP000251">
    <property type="protein sequence ID" value="ABC82803.1"/>
    <property type="molecule type" value="Genomic_DNA"/>
</dbReference>
<evidence type="ECO:0000313" key="3">
    <source>
        <dbReference type="EMBL" id="ABC82803.1"/>
    </source>
</evidence>
<protein>
    <recommendedName>
        <fullName evidence="2">DUF2760 domain-containing protein</fullName>
    </recommendedName>
</protein>
<feature type="region of interest" description="Disordered" evidence="1">
    <location>
        <begin position="1"/>
        <end position="76"/>
    </location>
</feature>
<reference evidence="3" key="1">
    <citation type="submission" date="2006-01" db="EMBL/GenBank/DDBJ databases">
        <title>Complete sequence of Anaeromyxobacter dehalogenans 2CP-C.</title>
        <authorList>
            <consortium name="US DOE Joint Genome Institute"/>
            <person name="Copeland A."/>
            <person name="Lucas S."/>
            <person name="Lapidus A."/>
            <person name="Barry K."/>
            <person name="Detter J.C."/>
            <person name="Glavina T."/>
            <person name="Hammon N."/>
            <person name="Israni S."/>
            <person name="Pitluck S."/>
            <person name="Brettin T."/>
            <person name="Bruce D."/>
            <person name="Han C."/>
            <person name="Tapia R."/>
            <person name="Gilna P."/>
            <person name="Kiss H."/>
            <person name="Schmutz J."/>
            <person name="Larimer F."/>
            <person name="Land M."/>
            <person name="Kyrpides N."/>
            <person name="Anderson I."/>
            <person name="Sanford R.A."/>
            <person name="Ritalahti K.M."/>
            <person name="Thomas H.S."/>
            <person name="Kirby J.R."/>
            <person name="Zhulin I.B."/>
            <person name="Loeffler F.E."/>
            <person name="Richardson P."/>
        </authorList>
    </citation>
    <scope>NUCLEOTIDE SEQUENCE</scope>
    <source>
        <strain evidence="3">2CP-C</strain>
    </source>
</reference>
<name>Q2IDZ3_ANADE</name>
<dbReference type="KEGG" id="ade:Adeh_3034"/>
<dbReference type="eggNOG" id="ENOG5032SHU">
    <property type="taxonomic scope" value="Bacteria"/>
</dbReference>
<evidence type="ECO:0000259" key="2">
    <source>
        <dbReference type="Pfam" id="PF10816"/>
    </source>
</evidence>